<keyword evidence="9" id="KW-1185">Reference proteome</keyword>
<keyword evidence="2" id="KW-0378">Hydrolase</keyword>
<evidence type="ECO:0000256" key="1">
    <source>
        <dbReference type="ARBA" id="ARBA00022722"/>
    </source>
</evidence>
<proteinExistence type="predicted"/>
<evidence type="ECO:0000313" key="8">
    <source>
        <dbReference type="EMBL" id="CDO55955.1"/>
    </source>
</evidence>
<dbReference type="Pfam" id="PF09749">
    <property type="entry name" value="HVSL"/>
    <property type="match status" value="1"/>
</dbReference>
<dbReference type="InterPro" id="IPR027521">
    <property type="entry name" value="Usb1"/>
</dbReference>
<evidence type="ECO:0000256" key="7">
    <source>
        <dbReference type="SAM" id="MobiDB-lite"/>
    </source>
</evidence>
<keyword evidence="3" id="KW-0456">Lyase</keyword>
<evidence type="ECO:0000256" key="2">
    <source>
        <dbReference type="ARBA" id="ARBA00022801"/>
    </source>
</evidence>
<dbReference type="Proteomes" id="UP000242525">
    <property type="component" value="Unassembled WGS sequence"/>
</dbReference>
<feature type="compositionally biased region" description="Low complexity" evidence="7">
    <location>
        <begin position="1"/>
        <end position="11"/>
    </location>
</feature>
<name>A0A0J9XFB6_GEOCN</name>
<evidence type="ECO:0000256" key="5">
    <source>
        <dbReference type="ARBA" id="ARBA00029543"/>
    </source>
</evidence>
<evidence type="ECO:0000256" key="6">
    <source>
        <dbReference type="ARBA" id="ARBA00030030"/>
    </source>
</evidence>
<keyword evidence="4" id="KW-0539">Nucleus</keyword>
<keyword evidence="1" id="KW-0540">Nuclease</keyword>
<evidence type="ECO:0000313" key="9">
    <source>
        <dbReference type="Proteomes" id="UP000242525"/>
    </source>
</evidence>
<dbReference type="AlphaFoldDB" id="A0A0J9XFB6"/>
<organism evidence="8 9">
    <name type="scientific">Geotrichum candidum</name>
    <name type="common">Oospora lactis</name>
    <name type="synonym">Dipodascus geotrichum</name>
    <dbReference type="NCBI Taxonomy" id="1173061"/>
    <lineage>
        <taxon>Eukaryota</taxon>
        <taxon>Fungi</taxon>
        <taxon>Dikarya</taxon>
        <taxon>Ascomycota</taxon>
        <taxon>Saccharomycotina</taxon>
        <taxon>Dipodascomycetes</taxon>
        <taxon>Dipodascales</taxon>
        <taxon>Dipodascaceae</taxon>
        <taxon>Geotrichum</taxon>
    </lineage>
</organism>
<dbReference type="GO" id="GO:0034477">
    <property type="term" value="P:U6 snRNA 3'-end processing"/>
    <property type="evidence" value="ECO:0007669"/>
    <property type="project" value="InterPro"/>
</dbReference>
<dbReference type="PANTHER" id="PTHR13522:SF3">
    <property type="entry name" value="U6 SNRNA PHOSPHODIESTERASE 1"/>
    <property type="match status" value="1"/>
</dbReference>
<feature type="region of interest" description="Disordered" evidence="7">
    <location>
        <begin position="1"/>
        <end position="41"/>
    </location>
</feature>
<reference evidence="8" key="1">
    <citation type="submission" date="2014-03" db="EMBL/GenBank/DDBJ databases">
        <authorList>
            <person name="Casaregola S."/>
        </authorList>
    </citation>
    <scope>NUCLEOTIDE SEQUENCE [LARGE SCALE GENOMIC DNA]</scope>
    <source>
        <strain evidence="8">CLIB 918</strain>
    </source>
</reference>
<dbReference type="OrthoDB" id="49151at2759"/>
<protein>
    <recommendedName>
        <fullName evidence="5">U6 snRNA phosphodiesterase 1</fullName>
    </recommendedName>
    <alternativeName>
        <fullName evidence="6">3'-5' RNA exonuclease USB1</fullName>
    </alternativeName>
</protein>
<evidence type="ECO:0000256" key="3">
    <source>
        <dbReference type="ARBA" id="ARBA00023239"/>
    </source>
</evidence>
<sequence length="343" mass="37194">MLVNYSSSSDSESNEPCLKKVKTRGKPIVSNSPDPSSTKPAKVVLPPPLPSGFHDIYTVGPKAVKNHALHGGKTRAVAHVEGSWPAHVSLEWFPDTAQAVVLSTLVDCVRRHCYIFNHTNGQGPPGLENIAADTRTKMKRKQTPLLPGAGKAGIKSSTQLESLVRSDVGARLPLHVSLSDTMMVPGPEREAYRTALRAAVQTVFHETTTDSSGKRNQPGTITIELDTTRAMVFANEANTRGFVALAVVNPDGLLQVKRLVTRINAVNRQFGQPELSGVHAPHVSIAAFDMVGWDDAIKMPSEVLLSLDMLDDPVLSDSQLRELLTVKFTCVKLRLGKFAETIK</sequence>
<dbReference type="GO" id="GO:0016829">
    <property type="term" value="F:lyase activity"/>
    <property type="evidence" value="ECO:0007669"/>
    <property type="project" value="UniProtKB-KW"/>
</dbReference>
<dbReference type="PANTHER" id="PTHR13522">
    <property type="entry name" value="U6 SNRNA PHOSPHODIESTERASE 1"/>
    <property type="match status" value="1"/>
</dbReference>
<comment type="caution">
    <text evidence="8">The sequence shown here is derived from an EMBL/GenBank/DDBJ whole genome shotgun (WGS) entry which is preliminary data.</text>
</comment>
<gene>
    <name evidence="8" type="ORF">BN980_GECA13s00769g</name>
</gene>
<dbReference type="STRING" id="1173061.A0A0J9XFB6"/>
<dbReference type="Gene3D" id="3.90.1140.10">
    <property type="entry name" value="Cyclic phosphodiesterase"/>
    <property type="match status" value="1"/>
</dbReference>
<dbReference type="GO" id="GO:0000175">
    <property type="term" value="F:3'-5'-RNA exonuclease activity"/>
    <property type="evidence" value="ECO:0007669"/>
    <property type="project" value="TreeGrafter"/>
</dbReference>
<dbReference type="GO" id="GO:0005634">
    <property type="term" value="C:nucleus"/>
    <property type="evidence" value="ECO:0007669"/>
    <property type="project" value="TreeGrafter"/>
</dbReference>
<accession>A0A0J9XFB6</accession>
<feature type="compositionally biased region" description="Polar residues" evidence="7">
    <location>
        <begin position="29"/>
        <end position="38"/>
    </location>
</feature>
<evidence type="ECO:0000256" key="4">
    <source>
        <dbReference type="ARBA" id="ARBA00023242"/>
    </source>
</evidence>
<dbReference type="EMBL" id="CCBN010000013">
    <property type="protein sequence ID" value="CDO55955.1"/>
    <property type="molecule type" value="Genomic_DNA"/>
</dbReference>